<dbReference type="InterPro" id="IPR013766">
    <property type="entry name" value="Thioredoxin_domain"/>
</dbReference>
<dbReference type="Pfam" id="PF13905">
    <property type="entry name" value="Thioredoxin_8"/>
    <property type="match status" value="1"/>
</dbReference>
<accession>E3M630</accession>
<dbReference type="OMA" id="VYIGANW"/>
<dbReference type="PANTHER" id="PTHR46762:SF1">
    <property type="entry name" value="NUCLEOREDOXIN-LIKE PROTEIN 2"/>
    <property type="match status" value="1"/>
</dbReference>
<dbReference type="AlphaFoldDB" id="E3M630"/>
<organism evidence="3">
    <name type="scientific">Caenorhabditis remanei</name>
    <name type="common">Caenorhabditis vulgaris</name>
    <dbReference type="NCBI Taxonomy" id="31234"/>
    <lineage>
        <taxon>Eukaryota</taxon>
        <taxon>Metazoa</taxon>
        <taxon>Ecdysozoa</taxon>
        <taxon>Nematoda</taxon>
        <taxon>Chromadorea</taxon>
        <taxon>Rhabditida</taxon>
        <taxon>Rhabditina</taxon>
        <taxon>Rhabditomorpha</taxon>
        <taxon>Rhabditoidea</taxon>
        <taxon>Rhabditidae</taxon>
        <taxon>Peloderinae</taxon>
        <taxon>Caenorhabditis</taxon>
    </lineage>
</organism>
<protein>
    <recommendedName>
        <fullName evidence="1">Thioredoxin domain-containing protein</fullName>
    </recommendedName>
</protein>
<sequence length="152" mass="17113">MSEFMKGVMLLKQDLSEVPAEEALKGKVVVALYFSAGWCPPCKQFTPKLVRFYHHLKKAGKPIEVVFFSRDRSKADLEENFTEKHGDWLCVKYGDDILTRYQSKFEIKTIPVLRVINAAGKMVVVDGKSEVVDKGKADPLGLFAAWEAACNK</sequence>
<dbReference type="CDD" id="cd02964">
    <property type="entry name" value="TryX_like_family"/>
    <property type="match status" value="1"/>
</dbReference>
<dbReference type="InterPro" id="IPR012336">
    <property type="entry name" value="Thioredoxin-like_fold"/>
</dbReference>
<feature type="domain" description="Thioredoxin" evidence="1">
    <location>
        <begin position="9"/>
        <end position="151"/>
    </location>
</feature>
<dbReference type="Proteomes" id="UP000008281">
    <property type="component" value="Unassembled WGS sequence"/>
</dbReference>
<proteinExistence type="predicted"/>
<dbReference type="InterPro" id="IPR036249">
    <property type="entry name" value="Thioredoxin-like_sf"/>
</dbReference>
<reference evidence="2" key="1">
    <citation type="submission" date="2007-07" db="EMBL/GenBank/DDBJ databases">
        <title>PCAP assembly of the Caenorhabditis remanei genome.</title>
        <authorList>
            <consortium name="The Caenorhabditis remanei Sequencing Consortium"/>
            <person name="Wilson R.K."/>
        </authorList>
    </citation>
    <scope>NUCLEOTIDE SEQUENCE [LARGE SCALE GENOMIC DNA]</scope>
    <source>
        <strain evidence="2">PB4641</strain>
    </source>
</reference>
<evidence type="ECO:0000313" key="2">
    <source>
        <dbReference type="EMBL" id="EFO92968.1"/>
    </source>
</evidence>
<dbReference type="FunCoup" id="E3M630">
    <property type="interactions" value="7"/>
</dbReference>
<dbReference type="PROSITE" id="PS51352">
    <property type="entry name" value="THIOREDOXIN_2"/>
    <property type="match status" value="1"/>
</dbReference>
<dbReference type="GO" id="GO:0007600">
    <property type="term" value="P:sensory perception"/>
    <property type="evidence" value="ECO:0007669"/>
    <property type="project" value="InterPro"/>
</dbReference>
<dbReference type="OrthoDB" id="409136at2759"/>
<dbReference type="Gene3D" id="3.40.30.10">
    <property type="entry name" value="Glutaredoxin"/>
    <property type="match status" value="1"/>
</dbReference>
<dbReference type="InParanoid" id="E3M630"/>
<dbReference type="eggNOG" id="KOG2501">
    <property type="taxonomic scope" value="Eukaryota"/>
</dbReference>
<dbReference type="PANTHER" id="PTHR46762">
    <property type="entry name" value="NUCLEOREDOXIN-LIKE PROTEIN 2"/>
    <property type="match status" value="1"/>
</dbReference>
<evidence type="ECO:0000259" key="1">
    <source>
        <dbReference type="PROSITE" id="PS51352"/>
    </source>
</evidence>
<dbReference type="STRING" id="31234.E3M630"/>
<evidence type="ECO:0000313" key="3">
    <source>
        <dbReference type="Proteomes" id="UP000008281"/>
    </source>
</evidence>
<dbReference type="HOGENOM" id="CLU_116457_1_0_1"/>
<dbReference type="InterPro" id="IPR029519">
    <property type="entry name" value="RdCVF2"/>
</dbReference>
<dbReference type="SUPFAM" id="SSF52833">
    <property type="entry name" value="Thioredoxin-like"/>
    <property type="match status" value="1"/>
</dbReference>
<name>E3M630_CAERE</name>
<dbReference type="EMBL" id="DS268426">
    <property type="protein sequence ID" value="EFO92968.1"/>
    <property type="molecule type" value="Genomic_DNA"/>
</dbReference>
<dbReference type="GO" id="GO:0045494">
    <property type="term" value="P:photoreceptor cell maintenance"/>
    <property type="evidence" value="ECO:0007669"/>
    <property type="project" value="InterPro"/>
</dbReference>
<gene>
    <name evidence="2" type="ORF">CRE_10081</name>
</gene>
<keyword evidence="3" id="KW-1185">Reference proteome</keyword>